<feature type="compositionally biased region" description="Acidic residues" evidence="1">
    <location>
        <begin position="89"/>
        <end position="108"/>
    </location>
</feature>
<proteinExistence type="predicted"/>
<feature type="compositionally biased region" description="Basic and acidic residues" evidence="1">
    <location>
        <begin position="156"/>
        <end position="165"/>
    </location>
</feature>
<name>A0AAD4L297_9EURO</name>
<evidence type="ECO:0000256" key="1">
    <source>
        <dbReference type="SAM" id="MobiDB-lite"/>
    </source>
</evidence>
<dbReference type="EMBL" id="JAJTJA010000001">
    <property type="protein sequence ID" value="KAH8705300.1"/>
    <property type="molecule type" value="Genomic_DNA"/>
</dbReference>
<keyword evidence="3" id="KW-1185">Reference proteome</keyword>
<evidence type="ECO:0000313" key="2">
    <source>
        <dbReference type="EMBL" id="KAH8705300.1"/>
    </source>
</evidence>
<gene>
    <name evidence="2" type="ORF">BGW36DRAFT_367322</name>
</gene>
<feature type="region of interest" description="Disordered" evidence="1">
    <location>
        <begin position="75"/>
        <end position="191"/>
    </location>
</feature>
<dbReference type="AlphaFoldDB" id="A0AAD4L297"/>
<reference evidence="2" key="1">
    <citation type="submission" date="2021-12" db="EMBL/GenBank/DDBJ databases">
        <title>Convergent genome expansion in fungi linked to evolution of root-endophyte symbiosis.</title>
        <authorList>
            <consortium name="DOE Joint Genome Institute"/>
            <person name="Ke Y.-H."/>
            <person name="Bonito G."/>
            <person name="Liao H.-L."/>
            <person name="Looney B."/>
            <person name="Rojas-Flechas A."/>
            <person name="Nash J."/>
            <person name="Hameed K."/>
            <person name="Schadt C."/>
            <person name="Martin F."/>
            <person name="Crous P.W."/>
            <person name="Miettinen O."/>
            <person name="Magnuson J.K."/>
            <person name="Labbe J."/>
            <person name="Jacobson D."/>
            <person name="Doktycz M.J."/>
            <person name="Veneault-Fourrey C."/>
            <person name="Kuo A."/>
            <person name="Mondo S."/>
            <person name="Calhoun S."/>
            <person name="Riley R."/>
            <person name="Ohm R."/>
            <person name="LaButti K."/>
            <person name="Andreopoulos B."/>
            <person name="Pangilinan J."/>
            <person name="Nolan M."/>
            <person name="Tritt A."/>
            <person name="Clum A."/>
            <person name="Lipzen A."/>
            <person name="Daum C."/>
            <person name="Barry K."/>
            <person name="Grigoriev I.V."/>
            <person name="Vilgalys R."/>
        </authorList>
    </citation>
    <scope>NUCLEOTIDE SEQUENCE</scope>
    <source>
        <strain evidence="2">PMI_201</strain>
    </source>
</reference>
<feature type="compositionally biased region" description="Basic and acidic residues" evidence="1">
    <location>
        <begin position="77"/>
        <end position="88"/>
    </location>
</feature>
<dbReference type="Proteomes" id="UP001201262">
    <property type="component" value="Unassembled WGS sequence"/>
</dbReference>
<accession>A0AAD4L297</accession>
<evidence type="ECO:0000313" key="3">
    <source>
        <dbReference type="Proteomes" id="UP001201262"/>
    </source>
</evidence>
<sequence>MVIISRFSPALRAISTVRAGLRNVVIAFPRHAASARRLYASQANPGGQKSSEIPWLVGSIAVTVPAAFYVLNSGPQGKEHEVESHEPVANEEENVEKEKGEDEQDEGKEENPSDAGDGAAPSEQDLPDADKKPESPGGKSGSQPAKQQDDSGAETRNPHLEDPGKSKKAGGGVETGKVKGTVSSERPKKQG</sequence>
<dbReference type="RefSeq" id="XP_046077921.1">
    <property type="nucleotide sequence ID" value="XM_046214844.1"/>
</dbReference>
<organism evidence="2 3">
    <name type="scientific">Talaromyces proteolyticus</name>
    <dbReference type="NCBI Taxonomy" id="1131652"/>
    <lineage>
        <taxon>Eukaryota</taxon>
        <taxon>Fungi</taxon>
        <taxon>Dikarya</taxon>
        <taxon>Ascomycota</taxon>
        <taxon>Pezizomycotina</taxon>
        <taxon>Eurotiomycetes</taxon>
        <taxon>Eurotiomycetidae</taxon>
        <taxon>Eurotiales</taxon>
        <taxon>Trichocomaceae</taxon>
        <taxon>Talaromyces</taxon>
        <taxon>Talaromyces sect. Bacilispori</taxon>
    </lineage>
</organism>
<comment type="caution">
    <text evidence="2">The sequence shown here is derived from an EMBL/GenBank/DDBJ whole genome shotgun (WGS) entry which is preliminary data.</text>
</comment>
<protein>
    <submittedName>
        <fullName evidence="2">Uncharacterized protein</fullName>
    </submittedName>
</protein>
<dbReference type="GeneID" id="70245131"/>